<reference evidence="10" key="2">
    <citation type="submission" date="2020-08" db="EMBL/GenBank/DDBJ databases">
        <authorList>
            <person name="Kikuchi T."/>
        </authorList>
    </citation>
    <scope>NUCLEOTIDE SEQUENCE</scope>
    <source>
        <strain evidence="9">Ka4C1</strain>
    </source>
</reference>
<dbReference type="SMR" id="A0A1I7S5R1"/>
<feature type="transmembrane region" description="Helical" evidence="8">
    <location>
        <begin position="180"/>
        <end position="203"/>
    </location>
</feature>
<evidence type="ECO:0000313" key="9">
    <source>
        <dbReference type="EMBL" id="CAD5232465.1"/>
    </source>
</evidence>
<dbReference type="GO" id="GO:0006829">
    <property type="term" value="P:zinc ion transport"/>
    <property type="evidence" value="ECO:0007669"/>
    <property type="project" value="InterPro"/>
</dbReference>
<dbReference type="InterPro" id="IPR045891">
    <property type="entry name" value="ZIP9"/>
</dbReference>
<dbReference type="EMBL" id="CAJFDI010000005">
    <property type="protein sequence ID" value="CAD5232465.1"/>
    <property type="molecule type" value="Genomic_DNA"/>
</dbReference>
<evidence type="ECO:0000256" key="7">
    <source>
        <dbReference type="SAM" id="MobiDB-lite"/>
    </source>
</evidence>
<evidence type="ECO:0000313" key="12">
    <source>
        <dbReference type="Proteomes" id="UP000659654"/>
    </source>
</evidence>
<organism evidence="11 13">
    <name type="scientific">Bursaphelenchus xylophilus</name>
    <name type="common">Pinewood nematode worm</name>
    <name type="synonym">Aphelenchoides xylophilus</name>
    <dbReference type="NCBI Taxonomy" id="6326"/>
    <lineage>
        <taxon>Eukaryota</taxon>
        <taxon>Metazoa</taxon>
        <taxon>Ecdysozoa</taxon>
        <taxon>Nematoda</taxon>
        <taxon>Chromadorea</taxon>
        <taxon>Rhabditida</taxon>
        <taxon>Tylenchina</taxon>
        <taxon>Tylenchomorpha</taxon>
        <taxon>Aphelenchoidea</taxon>
        <taxon>Aphelenchoididae</taxon>
        <taxon>Bursaphelenchus</taxon>
    </lineage>
</organism>
<dbReference type="PANTHER" id="PTHR16133:SF0">
    <property type="entry name" value="ZINC_IRON REGULATED TRANSPORTER-RELATED PROTEIN 102B, ISOFORM E"/>
    <property type="match status" value="1"/>
</dbReference>
<dbReference type="Proteomes" id="UP000095284">
    <property type="component" value="Unplaced"/>
</dbReference>
<feature type="region of interest" description="Disordered" evidence="7">
    <location>
        <begin position="85"/>
        <end position="115"/>
    </location>
</feature>
<feature type="compositionally biased region" description="Basic and acidic residues" evidence="7">
    <location>
        <begin position="91"/>
        <end position="115"/>
    </location>
</feature>
<keyword evidence="12" id="KW-1185">Reference proteome</keyword>
<evidence type="ECO:0000256" key="1">
    <source>
        <dbReference type="ARBA" id="ARBA00004127"/>
    </source>
</evidence>
<proteinExistence type="predicted"/>
<dbReference type="GO" id="GO:0046873">
    <property type="term" value="F:metal ion transmembrane transporter activity"/>
    <property type="evidence" value="ECO:0007669"/>
    <property type="project" value="InterPro"/>
</dbReference>
<feature type="transmembrane region" description="Helical" evidence="8">
    <location>
        <begin position="35"/>
        <end position="55"/>
    </location>
</feature>
<keyword evidence="5" id="KW-0333">Golgi apparatus</keyword>
<keyword evidence="4 8" id="KW-1133">Transmembrane helix</keyword>
<feature type="transmembrane region" description="Helical" evidence="8">
    <location>
        <begin position="215"/>
        <end position="236"/>
    </location>
</feature>
<sequence>MEGFPFFSLLCLTMFCGSYFIGFLPLLGNLGESKIRMVSVFGAGLLIGTAFVVVIPEGIDVMHKNIEASPESLAQVLAKETNANSAGLDKPTLDKEKPPPPDSLKATKEEHHEHAESGKTIGVLILLGFLFMLVVDQVSKTSCGGGRKKLSTTIGLCVHALADGVLMGSASSTSNNEVQMVVFIALIIHKGPAAFALTSLLLLEKLERFRIKRHLMIFSLSAPFGAFLTYFFLAAVKEGAAYSNNLSGMFMLFSAGTFLYVAAAHVLPELESAENHHSSGGHQLLNTGPVGISIREVIVILIGAFAPCILFTHHKH</sequence>
<evidence type="ECO:0000256" key="6">
    <source>
        <dbReference type="ARBA" id="ARBA00023136"/>
    </source>
</evidence>
<comment type="subcellular location">
    <subcellularLocation>
        <location evidence="1">Endomembrane system</location>
        <topology evidence="1">Multi-pass membrane protein</topology>
    </subcellularLocation>
    <subcellularLocation>
        <location evidence="2">Golgi apparatus membrane</location>
    </subcellularLocation>
</comment>
<evidence type="ECO:0000256" key="3">
    <source>
        <dbReference type="ARBA" id="ARBA00022692"/>
    </source>
</evidence>
<gene>
    <name evidence="9" type="ORF">BXYJ_LOCUS12556</name>
</gene>
<name>A0A1I7S5R1_BURXY</name>
<dbReference type="EMBL" id="CAJFCV020000005">
    <property type="protein sequence ID" value="CAG9124979.1"/>
    <property type="molecule type" value="Genomic_DNA"/>
</dbReference>
<dbReference type="InterPro" id="IPR003689">
    <property type="entry name" value="ZIP"/>
</dbReference>
<evidence type="ECO:0000256" key="5">
    <source>
        <dbReference type="ARBA" id="ARBA00023034"/>
    </source>
</evidence>
<dbReference type="WBParaSite" id="BXY_0834600.1">
    <property type="protein sequence ID" value="BXY_0834600.1"/>
    <property type="gene ID" value="BXY_0834600"/>
</dbReference>
<evidence type="ECO:0000313" key="13">
    <source>
        <dbReference type="WBParaSite" id="BXY_0834600.1"/>
    </source>
</evidence>
<accession>A0A1I7S5R1</accession>
<dbReference type="PANTHER" id="PTHR16133">
    <property type="entry name" value="SOLUTE CARRIER FAMILY 39 ZINC TRANSPORTER , MEMBER 9-RELATED"/>
    <property type="match status" value="1"/>
</dbReference>
<dbReference type="Proteomes" id="UP000582659">
    <property type="component" value="Unassembled WGS sequence"/>
</dbReference>
<dbReference type="eggNOG" id="KOG3907">
    <property type="taxonomic scope" value="Eukaryota"/>
</dbReference>
<reference evidence="13" key="1">
    <citation type="submission" date="2016-11" db="UniProtKB">
        <authorList>
            <consortium name="WormBaseParasite"/>
        </authorList>
    </citation>
    <scope>IDENTIFICATION</scope>
</reference>
<protein>
    <submittedName>
        <fullName evidence="9">(pine wood nematode) hypothetical protein</fullName>
    </submittedName>
</protein>
<dbReference type="OrthoDB" id="19859at2759"/>
<keyword evidence="3 8" id="KW-0812">Transmembrane</keyword>
<dbReference type="GO" id="GO:0000139">
    <property type="term" value="C:Golgi membrane"/>
    <property type="evidence" value="ECO:0007669"/>
    <property type="project" value="UniProtKB-SubCell"/>
</dbReference>
<feature type="transmembrane region" description="Helical" evidence="8">
    <location>
        <begin position="6"/>
        <end position="28"/>
    </location>
</feature>
<feature type="transmembrane region" description="Helical" evidence="8">
    <location>
        <begin position="248"/>
        <end position="267"/>
    </location>
</feature>
<evidence type="ECO:0000256" key="8">
    <source>
        <dbReference type="SAM" id="Phobius"/>
    </source>
</evidence>
<evidence type="ECO:0000256" key="4">
    <source>
        <dbReference type="ARBA" id="ARBA00022989"/>
    </source>
</evidence>
<dbReference type="AlphaFoldDB" id="A0A1I7S5R1"/>
<feature type="transmembrane region" description="Helical" evidence="8">
    <location>
        <begin position="120"/>
        <end position="138"/>
    </location>
</feature>
<dbReference type="Pfam" id="PF02535">
    <property type="entry name" value="Zip"/>
    <property type="match status" value="1"/>
</dbReference>
<dbReference type="Proteomes" id="UP000659654">
    <property type="component" value="Unassembled WGS sequence"/>
</dbReference>
<evidence type="ECO:0000313" key="10">
    <source>
        <dbReference type="EMBL" id="CAG9124979.1"/>
    </source>
</evidence>
<evidence type="ECO:0000256" key="2">
    <source>
        <dbReference type="ARBA" id="ARBA00004394"/>
    </source>
</evidence>
<keyword evidence="6 8" id="KW-0472">Membrane</keyword>
<evidence type="ECO:0000313" key="11">
    <source>
        <dbReference type="Proteomes" id="UP000095284"/>
    </source>
</evidence>